<dbReference type="SUPFAM" id="SSF53300">
    <property type="entry name" value="vWA-like"/>
    <property type="match status" value="1"/>
</dbReference>
<evidence type="ECO:0000256" key="1">
    <source>
        <dbReference type="SAM" id="MobiDB-lite"/>
    </source>
</evidence>
<sequence length="597" mass="62863">MGPQSWELTGWSATEWARQIAGRGDVTVTIDATPGGVDVDPTSGQIRIDPHAAELSVDGRGRVPTTRTLIDRLSHPILAGLVLDGASRAAHSRWRGRVGDDVPAGVLEVAWALDAARAHRRLIIRSPRSRLFLRAAAPVTMSVVGSPRVLLERALPQVDAGVLPRWVGERTRPVVEEEFGADVVAECTQIWRQVLALRDSDEEQLLALSEQWCRLLPDADPDSGSGAGAGPGEGALQSVGSDDLSGAAGDGVGGDPGADPSDPEAAPGEGASDVSDRVDPGTGIDSGWTDLLRDLAAETSGEAELELHQALGPQPTPEKRADDTQRDLATAAARSVFDAKALTRIRNRPPTDTDIAERAAIVRRLKRAQYEAPRQVTEHVAYPAGKARTSGLVQRAAQRANGQVVTATPWRRNRRKVAEKPPLHVGVVIDVSGSMDRWLPAAGTVIWSLAAAAAELNGTAAATGFGGTVTALLGPRTGPNRVPVVPGGSSSTGCAEAMSAVTAGADLTTAFGARVLVVLTDGELPSHEASAIEDRVRYLRRNDVHVVWALTGDRERASVIPEDTTVVDHVTPNDFAGLVSDAIAIALERTHRSRGVA</sequence>
<name>A0A7M2XX44_9NOCA</name>
<evidence type="ECO:0000313" key="2">
    <source>
        <dbReference type="EMBL" id="QOW01884.1"/>
    </source>
</evidence>
<feature type="compositionally biased region" description="Low complexity" evidence="1">
    <location>
        <begin position="238"/>
        <end position="247"/>
    </location>
</feature>
<dbReference type="Gene3D" id="3.40.50.410">
    <property type="entry name" value="von Willebrand factor, type A domain"/>
    <property type="match status" value="1"/>
</dbReference>
<dbReference type="RefSeq" id="WP_193904161.1">
    <property type="nucleotide sequence ID" value="NZ_CP063453.1"/>
</dbReference>
<feature type="region of interest" description="Disordered" evidence="1">
    <location>
        <begin position="219"/>
        <end position="288"/>
    </location>
</feature>
<feature type="compositionally biased region" description="Low complexity" evidence="1">
    <location>
        <begin position="257"/>
        <end position="269"/>
    </location>
</feature>
<keyword evidence="2" id="KW-0614">Plasmid</keyword>
<organism evidence="2 3">
    <name type="scientific">Rhodococcus pyridinivorans</name>
    <dbReference type="NCBI Taxonomy" id="103816"/>
    <lineage>
        <taxon>Bacteria</taxon>
        <taxon>Bacillati</taxon>
        <taxon>Actinomycetota</taxon>
        <taxon>Actinomycetes</taxon>
        <taxon>Mycobacteriales</taxon>
        <taxon>Nocardiaceae</taxon>
        <taxon>Rhodococcus</taxon>
    </lineage>
</organism>
<dbReference type="CDD" id="cd00198">
    <property type="entry name" value="vWFA"/>
    <property type="match status" value="1"/>
</dbReference>
<geneLocation type="plasmid" evidence="2 3">
    <name>pSID</name>
</geneLocation>
<dbReference type="AlphaFoldDB" id="A0A7M2XX44"/>
<dbReference type="InterPro" id="IPR036465">
    <property type="entry name" value="vWFA_dom_sf"/>
</dbReference>
<accession>A0A7M2XX44</accession>
<proteinExistence type="predicted"/>
<keyword evidence="3" id="KW-1185">Reference proteome</keyword>
<gene>
    <name evidence="2" type="ORF">INP59_27400</name>
</gene>
<evidence type="ECO:0000313" key="3">
    <source>
        <dbReference type="Proteomes" id="UP000593818"/>
    </source>
</evidence>
<dbReference type="EMBL" id="CP063453">
    <property type="protein sequence ID" value="QOW01884.1"/>
    <property type="molecule type" value="Genomic_DNA"/>
</dbReference>
<reference evidence="2 3" key="1">
    <citation type="submission" date="2020-10" db="EMBL/GenBank/DDBJ databases">
        <title>Whole genome sequence of oil-degrading bacteria Rhodococcus pyridinivorans strain 5Ap.</title>
        <authorList>
            <person name="Akhremchuk A.E."/>
            <person name="Valentovich L.N."/>
            <person name="Charniauskaya M.I."/>
            <person name="Bukliarevich H.A."/>
            <person name="Titok M.A."/>
        </authorList>
    </citation>
    <scope>NUCLEOTIDE SEQUENCE [LARGE SCALE GENOMIC DNA]</scope>
    <source>
        <strain evidence="2 3">5Ap</strain>
        <plasmid evidence="2 3">pSID</plasmid>
    </source>
</reference>
<dbReference type="Proteomes" id="UP000593818">
    <property type="component" value="Plasmid pSID"/>
</dbReference>
<protein>
    <submittedName>
        <fullName evidence="2">VWA domain-containing protein</fullName>
    </submittedName>
</protein>